<keyword evidence="2" id="KW-0472">Membrane</keyword>
<keyword evidence="2" id="KW-0812">Transmembrane</keyword>
<dbReference type="STRING" id="927083.DB32_006694"/>
<keyword evidence="4" id="KW-1185">Reference proteome</keyword>
<evidence type="ECO:0000313" key="4">
    <source>
        <dbReference type="Proteomes" id="UP000034883"/>
    </source>
</evidence>
<dbReference type="AlphaFoldDB" id="A0A0F6YLJ8"/>
<feature type="transmembrane region" description="Helical" evidence="2">
    <location>
        <begin position="51"/>
        <end position="75"/>
    </location>
</feature>
<feature type="transmembrane region" description="Helical" evidence="2">
    <location>
        <begin position="176"/>
        <end position="192"/>
    </location>
</feature>
<dbReference type="Proteomes" id="UP000034883">
    <property type="component" value="Chromosome"/>
</dbReference>
<proteinExistence type="predicted"/>
<dbReference type="EMBL" id="CP011125">
    <property type="protein sequence ID" value="AKF09545.1"/>
    <property type="molecule type" value="Genomic_DNA"/>
</dbReference>
<evidence type="ECO:0000256" key="1">
    <source>
        <dbReference type="SAM" id="MobiDB-lite"/>
    </source>
</evidence>
<sequence>MYVDVHPMYSADASRTSEPPRIQRFARGTSAAEPRGMSTLSTSTLARTSQALIVASFVTVVALHLADATLIASTGATLAYDGRLNFLSELARTDFGPAMTSVFLMLGLACALSARAMHRTERARAARAVAGIAILFVLLALLPTDLRDFRGAINASTCRDPSRIEPCTWVGRAHDVLPNVLFALIGLTWWELRRSRAPEWAPAVQAGRVCGAIALVLLIAAEVYLRVALPEAPLWVGLTQKAVVAPALVWFALVNETLARASMPSIAARALAV</sequence>
<evidence type="ECO:0000256" key="2">
    <source>
        <dbReference type="SAM" id="Phobius"/>
    </source>
</evidence>
<gene>
    <name evidence="3" type="ORF">DB32_006694</name>
</gene>
<feature type="region of interest" description="Disordered" evidence="1">
    <location>
        <begin position="1"/>
        <end position="20"/>
    </location>
</feature>
<keyword evidence="2" id="KW-1133">Transmembrane helix</keyword>
<dbReference type="KEGG" id="samy:DB32_006694"/>
<feature type="transmembrane region" description="Helical" evidence="2">
    <location>
        <begin position="232"/>
        <end position="253"/>
    </location>
</feature>
<name>A0A0F6YLJ8_9BACT</name>
<reference evidence="3 4" key="1">
    <citation type="submission" date="2015-03" db="EMBL/GenBank/DDBJ databases">
        <title>Genome assembly of Sandaracinus amylolyticus DSM 53668.</title>
        <authorList>
            <person name="Sharma G."/>
            <person name="Subramanian S."/>
        </authorList>
    </citation>
    <scope>NUCLEOTIDE SEQUENCE [LARGE SCALE GENOMIC DNA]</scope>
    <source>
        <strain evidence="3 4">DSM 53668</strain>
    </source>
</reference>
<protein>
    <recommendedName>
        <fullName evidence="5">DUF998 domain-containing protein</fullName>
    </recommendedName>
</protein>
<organism evidence="3 4">
    <name type="scientific">Sandaracinus amylolyticus</name>
    <dbReference type="NCBI Taxonomy" id="927083"/>
    <lineage>
        <taxon>Bacteria</taxon>
        <taxon>Pseudomonadati</taxon>
        <taxon>Myxococcota</taxon>
        <taxon>Polyangia</taxon>
        <taxon>Polyangiales</taxon>
        <taxon>Sandaracinaceae</taxon>
        <taxon>Sandaracinus</taxon>
    </lineage>
</organism>
<feature type="transmembrane region" description="Helical" evidence="2">
    <location>
        <begin position="204"/>
        <end position="226"/>
    </location>
</feature>
<evidence type="ECO:0000313" key="3">
    <source>
        <dbReference type="EMBL" id="AKF09545.1"/>
    </source>
</evidence>
<feature type="transmembrane region" description="Helical" evidence="2">
    <location>
        <begin position="125"/>
        <end position="142"/>
    </location>
</feature>
<accession>A0A0F6YLJ8</accession>
<feature type="transmembrane region" description="Helical" evidence="2">
    <location>
        <begin position="95"/>
        <end position="113"/>
    </location>
</feature>
<evidence type="ECO:0008006" key="5">
    <source>
        <dbReference type="Google" id="ProtNLM"/>
    </source>
</evidence>